<evidence type="ECO:0000256" key="4">
    <source>
        <dbReference type="ARBA" id="ARBA00023224"/>
    </source>
</evidence>
<keyword evidence="3" id="KW-0342">GTP-binding</keyword>
<dbReference type="GO" id="GO:0003924">
    <property type="term" value="F:GTPase activity"/>
    <property type="evidence" value="ECO:0007669"/>
    <property type="project" value="InterPro"/>
</dbReference>
<protein>
    <submittedName>
        <fullName evidence="7">Guanine nucleotide binding protein (G-protein), alpha subunit</fullName>
    </submittedName>
</protein>
<feature type="region of interest" description="Disordered" evidence="6">
    <location>
        <begin position="196"/>
        <end position="256"/>
    </location>
</feature>
<gene>
    <name evidence="7" type="ORF">KIPB_002857</name>
</gene>
<dbReference type="PANTHER" id="PTHR10218:SF302">
    <property type="entry name" value="GUANINE NUCLEOTIDE-BINDING PROTEIN ALPHA-5 SUBUNIT"/>
    <property type="match status" value="1"/>
</dbReference>
<dbReference type="GO" id="GO:0005834">
    <property type="term" value="C:heterotrimeric G-protein complex"/>
    <property type="evidence" value="ECO:0007669"/>
    <property type="project" value="TreeGrafter"/>
</dbReference>
<dbReference type="GO" id="GO:0046872">
    <property type="term" value="F:metal ion binding"/>
    <property type="evidence" value="ECO:0007669"/>
    <property type="project" value="UniProtKB-KW"/>
</dbReference>
<dbReference type="Proteomes" id="UP000265618">
    <property type="component" value="Unassembled WGS sequence"/>
</dbReference>
<organism evidence="7 8">
    <name type="scientific">Kipferlia bialata</name>
    <dbReference type="NCBI Taxonomy" id="797122"/>
    <lineage>
        <taxon>Eukaryota</taxon>
        <taxon>Metamonada</taxon>
        <taxon>Carpediemonas-like organisms</taxon>
        <taxon>Kipferlia</taxon>
    </lineage>
</organism>
<evidence type="ECO:0000313" key="8">
    <source>
        <dbReference type="Proteomes" id="UP000265618"/>
    </source>
</evidence>
<feature type="compositionally biased region" description="Gly residues" evidence="6">
    <location>
        <begin position="420"/>
        <end position="431"/>
    </location>
</feature>
<feature type="region of interest" description="Disordered" evidence="6">
    <location>
        <begin position="354"/>
        <end position="465"/>
    </location>
</feature>
<dbReference type="GO" id="GO:0031683">
    <property type="term" value="F:G-protein beta/gamma-subunit complex binding"/>
    <property type="evidence" value="ECO:0007669"/>
    <property type="project" value="InterPro"/>
</dbReference>
<dbReference type="PROSITE" id="PS51882">
    <property type="entry name" value="G_ALPHA"/>
    <property type="match status" value="1"/>
</dbReference>
<feature type="binding site" evidence="5">
    <location>
        <position position="48"/>
    </location>
    <ligand>
        <name>Mg(2+)</name>
        <dbReference type="ChEBI" id="CHEBI:18420"/>
    </ligand>
</feature>
<keyword evidence="8" id="KW-1185">Reference proteome</keyword>
<feature type="region of interest" description="Disordered" evidence="6">
    <location>
        <begin position="547"/>
        <end position="567"/>
    </location>
</feature>
<evidence type="ECO:0000256" key="1">
    <source>
        <dbReference type="ARBA" id="ARBA00022723"/>
    </source>
</evidence>
<feature type="compositionally biased region" description="Basic and acidic residues" evidence="6">
    <location>
        <begin position="204"/>
        <end position="233"/>
    </location>
</feature>
<keyword evidence="4" id="KW-0807">Transducer</keyword>
<keyword evidence="1 5" id="KW-0479">Metal-binding</keyword>
<dbReference type="InterPro" id="IPR027417">
    <property type="entry name" value="P-loop_NTPase"/>
</dbReference>
<dbReference type="GO" id="GO:0007188">
    <property type="term" value="P:adenylate cyclase-modulating G protein-coupled receptor signaling pathway"/>
    <property type="evidence" value="ECO:0007669"/>
    <property type="project" value="TreeGrafter"/>
</dbReference>
<dbReference type="GO" id="GO:0005737">
    <property type="term" value="C:cytoplasm"/>
    <property type="evidence" value="ECO:0007669"/>
    <property type="project" value="TreeGrafter"/>
</dbReference>
<evidence type="ECO:0000256" key="5">
    <source>
        <dbReference type="PIRSR" id="PIRSR601019-2"/>
    </source>
</evidence>
<sequence length="567" mass="62522">MGFCCSDEATKQAKKRNSKVEKTLRAKNASFEEEIRILLLGAGGSGKSTIFRQMKILHNNGFSHEERLRFRPILRQNVMSSILALIGACARFKIHLESLEHKKLADRLLSMSATAPYSPQLGKEIATLWQDQGIKRAFEHRHRFQLLESAKYALDRAEMFGQPDFVPDASDVLRAMSRRELGLFHLTNTDFNEDAFRGAPSLESKARTQRMLDEQRQREREDMERLASRDHVRMQRQRQRGLADGSMVVPPSESVQATKARLMEAQRLSHDPSQSHGPHVTRAAPQSDLTSFLPSSVAPEGPPSDLSQGFSSASEPQAKRRAEAAPADLMSQVETMLRTRSQQGDVASVASELRLASSHSAVRRRPVGGSGPKGASKTRAPGGAARPKVRGSISLSARRGRGGRGRGRPRSQHSSHAGEGTDGGRGVGLGLGAARDASEDESSESESGSGGDSDSGSEVDLSASDSDEDYKSLIFKGSGQEELKRIFEMPSLVLARVPDLNKSIVYKSRFRRYDIKDISYGYIRISGQEDFFRGAGITIDHEAMHRQERERERHALGHGHGIDSDEE</sequence>
<dbReference type="SUPFAM" id="SSF47895">
    <property type="entry name" value="Transducin (alpha subunit), insertion domain"/>
    <property type="match status" value="1"/>
</dbReference>
<accession>A0A9K3CSW4</accession>
<feature type="compositionally biased region" description="Polar residues" evidence="6">
    <location>
        <begin position="305"/>
        <end position="315"/>
    </location>
</feature>
<dbReference type="Gene3D" id="1.10.400.10">
    <property type="entry name" value="GI Alpha 1, domain 2-like"/>
    <property type="match status" value="1"/>
</dbReference>
<dbReference type="InterPro" id="IPR011025">
    <property type="entry name" value="GproteinA_insert"/>
</dbReference>
<keyword evidence="2" id="KW-0547">Nucleotide-binding</keyword>
<evidence type="ECO:0000256" key="6">
    <source>
        <dbReference type="SAM" id="MobiDB-lite"/>
    </source>
</evidence>
<name>A0A9K3CSW4_9EUKA</name>
<dbReference type="SUPFAM" id="SSF52540">
    <property type="entry name" value="P-loop containing nucleoside triphosphate hydrolases"/>
    <property type="match status" value="1"/>
</dbReference>
<dbReference type="OrthoDB" id="5817230at2759"/>
<dbReference type="AlphaFoldDB" id="A0A9K3CSW4"/>
<dbReference type="Pfam" id="PF00503">
    <property type="entry name" value="G-alpha"/>
    <property type="match status" value="1"/>
</dbReference>
<dbReference type="Gene3D" id="3.40.50.300">
    <property type="entry name" value="P-loop containing nucleotide triphosphate hydrolases"/>
    <property type="match status" value="1"/>
</dbReference>
<dbReference type="EMBL" id="BDIP01000507">
    <property type="protein sequence ID" value="GIQ81832.1"/>
    <property type="molecule type" value="Genomic_DNA"/>
</dbReference>
<dbReference type="GO" id="GO:0005525">
    <property type="term" value="F:GTP binding"/>
    <property type="evidence" value="ECO:0007669"/>
    <property type="project" value="UniProtKB-KW"/>
</dbReference>
<proteinExistence type="predicted"/>
<feature type="region of interest" description="Disordered" evidence="6">
    <location>
        <begin position="290"/>
        <end position="326"/>
    </location>
</feature>
<comment type="caution">
    <text evidence="7">The sequence shown here is derived from an EMBL/GenBank/DDBJ whole genome shotgun (WGS) entry which is preliminary data.</text>
</comment>
<dbReference type="PANTHER" id="PTHR10218">
    <property type="entry name" value="GTP-BINDING PROTEIN ALPHA SUBUNIT"/>
    <property type="match status" value="1"/>
</dbReference>
<evidence type="ECO:0000256" key="2">
    <source>
        <dbReference type="ARBA" id="ARBA00022741"/>
    </source>
</evidence>
<keyword evidence="5" id="KW-0460">Magnesium</keyword>
<reference evidence="7 8" key="1">
    <citation type="journal article" date="2018" name="PLoS ONE">
        <title>The draft genome of Kipferlia bialata reveals reductive genome evolution in fornicate parasites.</title>
        <authorList>
            <person name="Tanifuji G."/>
            <person name="Takabayashi S."/>
            <person name="Kume K."/>
            <person name="Takagi M."/>
            <person name="Nakayama T."/>
            <person name="Kamikawa R."/>
            <person name="Inagaki Y."/>
            <person name="Hashimoto T."/>
        </authorList>
    </citation>
    <scope>NUCLEOTIDE SEQUENCE [LARGE SCALE GENOMIC DNA]</scope>
    <source>
        <strain evidence="7">NY0173</strain>
    </source>
</reference>
<dbReference type="InterPro" id="IPR001019">
    <property type="entry name" value="Gprotein_alpha_su"/>
</dbReference>
<evidence type="ECO:0000256" key="3">
    <source>
        <dbReference type="ARBA" id="ARBA00023134"/>
    </source>
</evidence>
<feature type="compositionally biased region" description="Basic residues" evidence="6">
    <location>
        <begin position="398"/>
        <end position="413"/>
    </location>
</feature>
<evidence type="ECO:0000313" key="7">
    <source>
        <dbReference type="EMBL" id="GIQ81832.1"/>
    </source>
</evidence>
<dbReference type="SMART" id="SM00275">
    <property type="entry name" value="G_alpha"/>
    <property type="match status" value="1"/>
</dbReference>
<dbReference type="GO" id="GO:0001664">
    <property type="term" value="F:G protein-coupled receptor binding"/>
    <property type="evidence" value="ECO:0007669"/>
    <property type="project" value="TreeGrafter"/>
</dbReference>